<accession>Q69NA8</accession>
<protein>
    <submittedName>
        <fullName evidence="1">Uncharacterized protein</fullName>
    </submittedName>
</protein>
<sequence length="60" mass="6393">MKTLLLLRRRPAAAPKDGTTMAVVPRAVVSFQTNITKAMVVATATGGEATASRRAHTRRS</sequence>
<name>Q69NA8_ORYSJ</name>
<proteinExistence type="predicted"/>
<dbReference type="AlphaFoldDB" id="Q69NA8"/>
<evidence type="ECO:0000313" key="1">
    <source>
        <dbReference type="EMBL" id="BAD33801.1"/>
    </source>
</evidence>
<reference evidence="2" key="2">
    <citation type="journal article" date="2008" name="Nucleic Acids Res.">
        <title>The rice annotation project database (RAP-DB): 2008 update.</title>
        <authorList>
            <consortium name="The rice annotation project (RAP)"/>
        </authorList>
    </citation>
    <scope>GENOME REANNOTATION</scope>
    <source>
        <strain evidence="2">cv. Nipponbare</strain>
    </source>
</reference>
<dbReference type="Proteomes" id="UP000000763">
    <property type="component" value="Chromosome 9"/>
</dbReference>
<gene>
    <name evidence="1" type="primary">OSJNBa0016E03.30</name>
</gene>
<organism evidence="1 2">
    <name type="scientific">Oryza sativa subsp. japonica</name>
    <name type="common">Rice</name>
    <dbReference type="NCBI Taxonomy" id="39947"/>
    <lineage>
        <taxon>Eukaryota</taxon>
        <taxon>Viridiplantae</taxon>
        <taxon>Streptophyta</taxon>
        <taxon>Embryophyta</taxon>
        <taxon>Tracheophyta</taxon>
        <taxon>Spermatophyta</taxon>
        <taxon>Magnoliopsida</taxon>
        <taxon>Liliopsida</taxon>
        <taxon>Poales</taxon>
        <taxon>Poaceae</taxon>
        <taxon>BOP clade</taxon>
        <taxon>Oryzoideae</taxon>
        <taxon>Oryzeae</taxon>
        <taxon>Oryzinae</taxon>
        <taxon>Oryza</taxon>
        <taxon>Oryza sativa</taxon>
    </lineage>
</organism>
<evidence type="ECO:0000313" key="2">
    <source>
        <dbReference type="Proteomes" id="UP000000763"/>
    </source>
</evidence>
<dbReference type="EMBL" id="AP005686">
    <property type="protein sequence ID" value="BAD33801.1"/>
    <property type="molecule type" value="Genomic_DNA"/>
</dbReference>
<reference evidence="2" key="1">
    <citation type="journal article" date="2005" name="Nature">
        <title>The map-based sequence of the rice genome.</title>
        <authorList>
            <consortium name="International rice genome sequencing project (IRGSP)"/>
            <person name="Matsumoto T."/>
            <person name="Wu J."/>
            <person name="Kanamori H."/>
            <person name="Katayose Y."/>
            <person name="Fujisawa M."/>
            <person name="Namiki N."/>
            <person name="Mizuno H."/>
            <person name="Yamamoto K."/>
            <person name="Antonio B.A."/>
            <person name="Baba T."/>
            <person name="Sakata K."/>
            <person name="Nagamura Y."/>
            <person name="Aoki H."/>
            <person name="Arikawa K."/>
            <person name="Arita K."/>
            <person name="Bito T."/>
            <person name="Chiden Y."/>
            <person name="Fujitsuka N."/>
            <person name="Fukunaka R."/>
            <person name="Hamada M."/>
            <person name="Harada C."/>
            <person name="Hayashi A."/>
            <person name="Hijishita S."/>
            <person name="Honda M."/>
            <person name="Hosokawa S."/>
            <person name="Ichikawa Y."/>
            <person name="Idonuma A."/>
            <person name="Iijima M."/>
            <person name="Ikeda M."/>
            <person name="Ikeno M."/>
            <person name="Ito K."/>
            <person name="Ito S."/>
            <person name="Ito T."/>
            <person name="Ito Y."/>
            <person name="Ito Y."/>
            <person name="Iwabuchi A."/>
            <person name="Kamiya K."/>
            <person name="Karasawa W."/>
            <person name="Kurita K."/>
            <person name="Katagiri S."/>
            <person name="Kikuta A."/>
            <person name="Kobayashi H."/>
            <person name="Kobayashi N."/>
            <person name="Machita K."/>
            <person name="Maehara T."/>
            <person name="Masukawa M."/>
            <person name="Mizubayashi T."/>
            <person name="Mukai Y."/>
            <person name="Nagasaki H."/>
            <person name="Nagata Y."/>
            <person name="Naito S."/>
            <person name="Nakashima M."/>
            <person name="Nakama Y."/>
            <person name="Nakamichi Y."/>
            <person name="Nakamura M."/>
            <person name="Meguro A."/>
            <person name="Negishi M."/>
            <person name="Ohta I."/>
            <person name="Ohta T."/>
            <person name="Okamoto M."/>
            <person name="Ono N."/>
            <person name="Saji S."/>
            <person name="Sakaguchi M."/>
            <person name="Sakai K."/>
            <person name="Shibata M."/>
            <person name="Shimokawa T."/>
            <person name="Song J."/>
            <person name="Takazaki Y."/>
            <person name="Terasawa K."/>
            <person name="Tsugane M."/>
            <person name="Tsuji K."/>
            <person name="Ueda S."/>
            <person name="Waki K."/>
            <person name="Yamagata H."/>
            <person name="Yamamoto M."/>
            <person name="Yamamoto S."/>
            <person name="Yamane H."/>
            <person name="Yoshiki S."/>
            <person name="Yoshihara R."/>
            <person name="Yukawa K."/>
            <person name="Zhong H."/>
            <person name="Yano M."/>
            <person name="Yuan Q."/>
            <person name="Ouyang S."/>
            <person name="Liu J."/>
            <person name="Jones K.M."/>
            <person name="Gansberger K."/>
            <person name="Moffat K."/>
            <person name="Hill J."/>
            <person name="Bera J."/>
            <person name="Fadrosh D."/>
            <person name="Jin S."/>
            <person name="Johri S."/>
            <person name="Kim M."/>
            <person name="Overton L."/>
            <person name="Reardon M."/>
            <person name="Tsitrin T."/>
            <person name="Vuong H."/>
            <person name="Weaver B."/>
            <person name="Ciecko A."/>
            <person name="Tallon L."/>
            <person name="Jackson J."/>
            <person name="Pai G."/>
            <person name="Aken S.V."/>
            <person name="Utterback T."/>
            <person name="Reidmuller S."/>
            <person name="Feldblyum T."/>
            <person name="Hsiao J."/>
            <person name="Zismann V."/>
            <person name="Iobst S."/>
            <person name="de Vazeille A.R."/>
            <person name="Buell C.R."/>
            <person name="Ying K."/>
            <person name="Li Y."/>
            <person name="Lu T."/>
            <person name="Huang Y."/>
            <person name="Zhao Q."/>
            <person name="Feng Q."/>
            <person name="Zhang L."/>
            <person name="Zhu J."/>
            <person name="Weng Q."/>
            <person name="Mu J."/>
            <person name="Lu Y."/>
            <person name="Fan D."/>
            <person name="Liu Y."/>
            <person name="Guan J."/>
            <person name="Zhang Y."/>
            <person name="Yu S."/>
            <person name="Liu X."/>
            <person name="Zhang Y."/>
            <person name="Hong G."/>
            <person name="Han B."/>
            <person name="Choisne N."/>
            <person name="Demange N."/>
            <person name="Orjeda G."/>
            <person name="Samain S."/>
            <person name="Cattolico L."/>
            <person name="Pelletier E."/>
            <person name="Couloux A."/>
            <person name="Segurens B."/>
            <person name="Wincker P."/>
            <person name="D'Hont A."/>
            <person name="Scarpelli C."/>
            <person name="Weissenbach J."/>
            <person name="Salanoubat M."/>
            <person name="Quetier F."/>
            <person name="Yu Y."/>
            <person name="Kim H.R."/>
            <person name="Rambo T."/>
            <person name="Currie J."/>
            <person name="Collura K."/>
            <person name="Luo M."/>
            <person name="Yang T."/>
            <person name="Ammiraju J.S.S."/>
            <person name="Engler F."/>
            <person name="Soderlund C."/>
            <person name="Wing R.A."/>
            <person name="Palmer L.E."/>
            <person name="de la Bastide M."/>
            <person name="Spiegel L."/>
            <person name="Nascimento L."/>
            <person name="Zutavern T."/>
            <person name="O'Shaughnessy A."/>
            <person name="Dike S."/>
            <person name="Dedhia N."/>
            <person name="Preston R."/>
            <person name="Balija V."/>
            <person name="McCombie W.R."/>
            <person name="Chow T."/>
            <person name="Chen H."/>
            <person name="Chung M."/>
            <person name="Chen C."/>
            <person name="Shaw J."/>
            <person name="Wu H."/>
            <person name="Hsiao K."/>
            <person name="Chao Y."/>
            <person name="Chu M."/>
            <person name="Cheng C."/>
            <person name="Hour A."/>
            <person name="Lee P."/>
            <person name="Lin S."/>
            <person name="Lin Y."/>
            <person name="Liou J."/>
            <person name="Liu S."/>
            <person name="Hsing Y."/>
            <person name="Raghuvanshi S."/>
            <person name="Mohanty A."/>
            <person name="Bharti A.K."/>
            <person name="Gaur A."/>
            <person name="Gupta V."/>
            <person name="Kumar D."/>
            <person name="Ravi V."/>
            <person name="Vij S."/>
            <person name="Kapur A."/>
            <person name="Khurana P."/>
            <person name="Khurana P."/>
            <person name="Khurana J.P."/>
            <person name="Tyagi A.K."/>
            <person name="Gaikwad K."/>
            <person name="Singh A."/>
            <person name="Dalal V."/>
            <person name="Srivastava S."/>
            <person name="Dixit A."/>
            <person name="Pal A.K."/>
            <person name="Ghazi I.A."/>
            <person name="Yadav M."/>
            <person name="Pandit A."/>
            <person name="Bhargava A."/>
            <person name="Sureshbabu K."/>
            <person name="Batra K."/>
            <person name="Sharma T.R."/>
            <person name="Mohapatra T."/>
            <person name="Singh N.K."/>
            <person name="Messing J."/>
            <person name="Nelson A.B."/>
            <person name="Fuks G."/>
            <person name="Kavchok S."/>
            <person name="Keizer G."/>
            <person name="Linton E."/>
            <person name="Llaca V."/>
            <person name="Song R."/>
            <person name="Tanyolac B."/>
            <person name="Young S."/>
            <person name="Ho-Il K."/>
            <person name="Hahn J.H."/>
            <person name="Sangsakoo G."/>
            <person name="Vanavichit A."/>
            <person name="de Mattos Luiz.A.T."/>
            <person name="Zimmer P.D."/>
            <person name="Malone G."/>
            <person name="Dellagostin O."/>
            <person name="de Oliveira A.C."/>
            <person name="Bevan M."/>
            <person name="Bancroft I."/>
            <person name="Minx P."/>
            <person name="Cordum H."/>
            <person name="Wilson R."/>
            <person name="Cheng Z."/>
            <person name="Jin W."/>
            <person name="Jiang J."/>
            <person name="Leong S.A."/>
            <person name="Iwama H."/>
            <person name="Gojobori T."/>
            <person name="Itoh T."/>
            <person name="Niimura Y."/>
            <person name="Fujii Y."/>
            <person name="Habara T."/>
            <person name="Sakai H."/>
            <person name="Sato Y."/>
            <person name="Wilson G."/>
            <person name="Kumar K."/>
            <person name="McCouch S."/>
            <person name="Juretic N."/>
            <person name="Hoen D."/>
            <person name="Wright S."/>
            <person name="Bruskiewich R."/>
            <person name="Bureau T."/>
            <person name="Miyao A."/>
            <person name="Hirochika H."/>
            <person name="Nishikawa T."/>
            <person name="Kadowaki K."/>
            <person name="Sugiura M."/>
            <person name="Burr B."/>
            <person name="Sasaki T."/>
        </authorList>
    </citation>
    <scope>NUCLEOTIDE SEQUENCE [LARGE SCALE GENOMIC DNA]</scope>
    <source>
        <strain evidence="2">cv. Nipponbare</strain>
    </source>
</reference>